<feature type="compositionally biased region" description="Basic and acidic residues" evidence="1">
    <location>
        <begin position="353"/>
        <end position="374"/>
    </location>
</feature>
<feature type="compositionally biased region" description="Basic and acidic residues" evidence="1">
    <location>
        <begin position="388"/>
        <end position="399"/>
    </location>
</feature>
<dbReference type="InterPro" id="IPR001623">
    <property type="entry name" value="DnaJ_domain"/>
</dbReference>
<dbReference type="CDD" id="cd06257">
    <property type="entry name" value="DnaJ"/>
    <property type="match status" value="1"/>
</dbReference>
<dbReference type="AlphaFoldDB" id="A0AA36JK53"/>
<dbReference type="EMBL" id="CAUJNA010003636">
    <property type="protein sequence ID" value="CAJ1406531.1"/>
    <property type="molecule type" value="Genomic_DNA"/>
</dbReference>
<keyword evidence="4" id="KW-1185">Reference proteome</keyword>
<feature type="compositionally biased region" description="Pro residues" evidence="1">
    <location>
        <begin position="12"/>
        <end position="29"/>
    </location>
</feature>
<evidence type="ECO:0000313" key="4">
    <source>
        <dbReference type="Proteomes" id="UP001178507"/>
    </source>
</evidence>
<feature type="region of interest" description="Disordered" evidence="1">
    <location>
        <begin position="311"/>
        <end position="436"/>
    </location>
</feature>
<feature type="region of interest" description="Disordered" evidence="1">
    <location>
        <begin position="1"/>
        <end position="30"/>
    </location>
</feature>
<feature type="region of interest" description="Disordered" evidence="1">
    <location>
        <begin position="561"/>
        <end position="584"/>
    </location>
</feature>
<dbReference type="Pfam" id="PF00226">
    <property type="entry name" value="DnaJ"/>
    <property type="match status" value="1"/>
</dbReference>
<reference evidence="3" key="1">
    <citation type="submission" date="2023-08" db="EMBL/GenBank/DDBJ databases">
        <authorList>
            <person name="Chen Y."/>
            <person name="Shah S."/>
            <person name="Dougan E. K."/>
            <person name="Thang M."/>
            <person name="Chan C."/>
        </authorList>
    </citation>
    <scope>NUCLEOTIDE SEQUENCE</scope>
</reference>
<evidence type="ECO:0000256" key="1">
    <source>
        <dbReference type="SAM" id="MobiDB-lite"/>
    </source>
</evidence>
<feature type="compositionally biased region" description="Low complexity" evidence="1">
    <location>
        <begin position="1"/>
        <end position="11"/>
    </location>
</feature>
<proteinExistence type="predicted"/>
<evidence type="ECO:0000259" key="2">
    <source>
        <dbReference type="PROSITE" id="PS50076"/>
    </source>
</evidence>
<feature type="domain" description="J" evidence="2">
    <location>
        <begin position="87"/>
        <end position="164"/>
    </location>
</feature>
<protein>
    <recommendedName>
        <fullName evidence="2">J domain-containing protein</fullName>
    </recommendedName>
</protein>
<evidence type="ECO:0000313" key="3">
    <source>
        <dbReference type="EMBL" id="CAJ1406531.1"/>
    </source>
</evidence>
<accession>A0AA36JK53</accession>
<dbReference type="PROSITE" id="PS50076">
    <property type="entry name" value="DNAJ_2"/>
    <property type="match status" value="1"/>
</dbReference>
<name>A0AA36JK53_9DINO</name>
<gene>
    <name evidence="3" type="ORF">EVOR1521_LOCUS28472</name>
</gene>
<feature type="compositionally biased region" description="Basic residues" evidence="1">
    <location>
        <begin position="334"/>
        <end position="352"/>
    </location>
</feature>
<dbReference type="Gene3D" id="1.10.287.110">
    <property type="entry name" value="DnaJ domain"/>
    <property type="match status" value="1"/>
</dbReference>
<feature type="compositionally biased region" description="Basic and acidic residues" evidence="1">
    <location>
        <begin position="409"/>
        <end position="418"/>
    </location>
</feature>
<feature type="compositionally biased region" description="Basic and acidic residues" evidence="1">
    <location>
        <begin position="319"/>
        <end position="333"/>
    </location>
</feature>
<comment type="caution">
    <text evidence="3">The sequence shown here is derived from an EMBL/GenBank/DDBJ whole genome shotgun (WGS) entry which is preliminary data.</text>
</comment>
<organism evidence="3 4">
    <name type="scientific">Effrenium voratum</name>
    <dbReference type="NCBI Taxonomy" id="2562239"/>
    <lineage>
        <taxon>Eukaryota</taxon>
        <taxon>Sar</taxon>
        <taxon>Alveolata</taxon>
        <taxon>Dinophyceae</taxon>
        <taxon>Suessiales</taxon>
        <taxon>Symbiodiniaceae</taxon>
        <taxon>Effrenium</taxon>
    </lineage>
</organism>
<dbReference type="Proteomes" id="UP001178507">
    <property type="component" value="Unassembled WGS sequence"/>
</dbReference>
<sequence>MVPVGQPQAPSHTPPPPPGQPPAPPPPPSDVGVQLVRLDGVEICGDEPWFADAGIRRRLRESVAEAHKEQKILVGPPADEVLRICPDDGRVLGAGAVLRLGGAHLGGYGESDIAYAYRQLSRALHPDKNPDLDKAQAAFHRLSEASEELRQGLQEQRNALKLIVGVMGGTATESMLERPQEALFAEASRLLCAVCGIVTEGEVPHAAQARAQMKFQRSSRMFYSCHMQTLMTEWFERTHLLDLYASVPIRTAYDCAPKCFRAQFLCLLNRAAMAEAKRFNDCVRGSWPKIMQTFPEMGLWRELRQAVHARVWDSSGEPPPKEPVQEAAPDAKRSRSRSRRRSRSRSRRRRDDKKRGRGNDEIDDGRRHRDDTDWYAKNPIGRRGKGPLAERERKRDFAWDARWTASDDDGQKPTKNEDAVEEAPPSRNPREVISAHPSGHRACKWARKWRSAMAAVLPSGLDEAVPLTDTEVRKLGLLLWKDVVSWVQRTDANRYLGLFRADHQNAKTFGWDGKEMPSRGLEPGRVPPEWSFVPVTDLFLLVGEGLVGITTEGIFADKTKGQGRRSLKECYKKREKDTEKAARA</sequence>
<dbReference type="SUPFAM" id="SSF46565">
    <property type="entry name" value="Chaperone J-domain"/>
    <property type="match status" value="1"/>
</dbReference>
<dbReference type="InterPro" id="IPR036869">
    <property type="entry name" value="J_dom_sf"/>
</dbReference>